<dbReference type="Proteomes" id="UP000239872">
    <property type="component" value="Unassembled WGS sequence"/>
</dbReference>
<evidence type="ECO:0000256" key="1">
    <source>
        <dbReference type="SAM" id="SignalP"/>
    </source>
</evidence>
<dbReference type="InterPro" id="IPR026444">
    <property type="entry name" value="Secre_tail"/>
</dbReference>
<reference evidence="2 3" key="1">
    <citation type="submission" date="2018-01" db="EMBL/GenBank/DDBJ databases">
        <title>A novel member of the phylum Bacteroidetes isolated from glacier ice.</title>
        <authorList>
            <person name="Liu Q."/>
            <person name="Xin Y.-H."/>
        </authorList>
    </citation>
    <scope>NUCLEOTIDE SEQUENCE [LARGE SCALE GENOMIC DNA]</scope>
    <source>
        <strain evidence="2 3">RB1R16</strain>
    </source>
</reference>
<accession>A0A2S7SQU6</accession>
<dbReference type="NCBIfam" id="TIGR04183">
    <property type="entry name" value="Por_Secre_tail"/>
    <property type="match status" value="1"/>
</dbReference>
<gene>
    <name evidence="2" type="ORF">CJD36_018660</name>
</gene>
<sequence length="412" mass="45067">MTKFTHSALKLFTITSLLFSSHVYAQESNCNTFMIGNHVEMGVNWNGAFGASTAPPVGSHANTSASLHNRAVCTGGLYTGTSLGIVADPDQTGWATYYGDFVLPGGAKEGWSIMFDGNQKNAWNSDAATQDSINNVSSYIYSYSDTLGTIETKTQAVFNGMYITQWIDLDTSKLFFTVSVLIENTTLGTMGDMYYMRSINPHNDQSITGNPNTWNKIMAQNPDTGNRAIVSAKGTVHNNAFLAMGTKDDRALAFITKHSQLPDANTLDYLYAIDTNLNYTVNDSVNSNASIGLIYQIGQLVSGGSSYFTFFYAFRPDVIDDAIYNSHLAVNNVKITAPHYHVYPNPINNSFKLLGIEQGDVVMLFDMIGRQMVCNKLAPNEYGISDIAAGTYTVIIKDKNGMVKGRVPVMKN</sequence>
<evidence type="ECO:0000313" key="3">
    <source>
        <dbReference type="Proteomes" id="UP000239872"/>
    </source>
</evidence>
<evidence type="ECO:0008006" key="4">
    <source>
        <dbReference type="Google" id="ProtNLM"/>
    </source>
</evidence>
<proteinExistence type="predicted"/>
<comment type="caution">
    <text evidence="2">The sequence shown here is derived from an EMBL/GenBank/DDBJ whole genome shotgun (WGS) entry which is preliminary data.</text>
</comment>
<organism evidence="2 3">
    <name type="scientific">Flavipsychrobacter stenotrophus</name>
    <dbReference type="NCBI Taxonomy" id="2077091"/>
    <lineage>
        <taxon>Bacteria</taxon>
        <taxon>Pseudomonadati</taxon>
        <taxon>Bacteroidota</taxon>
        <taxon>Chitinophagia</taxon>
        <taxon>Chitinophagales</taxon>
        <taxon>Chitinophagaceae</taxon>
        <taxon>Flavipsychrobacter</taxon>
    </lineage>
</organism>
<dbReference type="EMBL" id="PPSL01000006">
    <property type="protein sequence ID" value="PQJ09272.1"/>
    <property type="molecule type" value="Genomic_DNA"/>
</dbReference>
<evidence type="ECO:0000313" key="2">
    <source>
        <dbReference type="EMBL" id="PQJ09272.1"/>
    </source>
</evidence>
<dbReference type="OrthoDB" id="3296611at2"/>
<dbReference type="AlphaFoldDB" id="A0A2S7SQU6"/>
<protein>
    <recommendedName>
        <fullName evidence="4">Secretion system C-terminal sorting domain-containing protein</fullName>
    </recommendedName>
</protein>
<feature type="chain" id="PRO_5015585017" description="Secretion system C-terminal sorting domain-containing protein" evidence="1">
    <location>
        <begin position="26"/>
        <end position="412"/>
    </location>
</feature>
<dbReference type="RefSeq" id="WP_105040723.1">
    <property type="nucleotide sequence ID" value="NZ_PPSL01000006.1"/>
</dbReference>
<feature type="signal peptide" evidence="1">
    <location>
        <begin position="1"/>
        <end position="25"/>
    </location>
</feature>
<keyword evidence="3" id="KW-1185">Reference proteome</keyword>
<keyword evidence="1" id="KW-0732">Signal</keyword>
<name>A0A2S7SQU6_9BACT</name>